<proteinExistence type="predicted"/>
<evidence type="ECO:0000256" key="8">
    <source>
        <dbReference type="ARBA" id="ARBA00023136"/>
    </source>
</evidence>
<dbReference type="EMBL" id="CP073078">
    <property type="protein sequence ID" value="QUD90622.1"/>
    <property type="molecule type" value="Genomic_DNA"/>
</dbReference>
<feature type="region of interest" description="Disordered" evidence="9">
    <location>
        <begin position="99"/>
        <end position="163"/>
    </location>
</feature>
<evidence type="ECO:0000256" key="6">
    <source>
        <dbReference type="ARBA" id="ARBA00022989"/>
    </source>
</evidence>
<dbReference type="AlphaFoldDB" id="A0A975G4V7"/>
<comment type="subcellular location">
    <subcellularLocation>
        <location evidence="1">Membrane</location>
        <topology evidence="1">Single-pass membrane protein</topology>
    </subcellularLocation>
</comment>
<organism evidence="10 11">
    <name type="scientific">Phenylobacterium montanum</name>
    <dbReference type="NCBI Taxonomy" id="2823693"/>
    <lineage>
        <taxon>Bacteria</taxon>
        <taxon>Pseudomonadati</taxon>
        <taxon>Pseudomonadota</taxon>
        <taxon>Alphaproteobacteria</taxon>
        <taxon>Caulobacterales</taxon>
        <taxon>Caulobacteraceae</taxon>
        <taxon>Phenylobacterium</taxon>
    </lineage>
</organism>
<dbReference type="KEGG" id="caul:KCG34_00430"/>
<evidence type="ECO:0000256" key="7">
    <source>
        <dbReference type="ARBA" id="ARBA00023010"/>
    </source>
</evidence>
<protein>
    <submittedName>
        <fullName evidence="10">Twin-arginine translocase subunit TatB</fullName>
    </submittedName>
</protein>
<dbReference type="InterPro" id="IPR018448">
    <property type="entry name" value="TatB"/>
</dbReference>
<name>A0A975G4V7_9CAUL</name>
<keyword evidence="11" id="KW-1185">Reference proteome</keyword>
<evidence type="ECO:0000313" key="11">
    <source>
        <dbReference type="Proteomes" id="UP000676409"/>
    </source>
</evidence>
<feature type="compositionally biased region" description="Basic and acidic residues" evidence="9">
    <location>
        <begin position="154"/>
        <end position="163"/>
    </location>
</feature>
<dbReference type="Pfam" id="PF02416">
    <property type="entry name" value="TatA_B_E"/>
    <property type="match status" value="1"/>
</dbReference>
<dbReference type="Proteomes" id="UP000676409">
    <property type="component" value="Chromosome"/>
</dbReference>
<dbReference type="GO" id="GO:0043953">
    <property type="term" value="P:protein transport by the Tat complex"/>
    <property type="evidence" value="ECO:0007669"/>
    <property type="project" value="InterPro"/>
</dbReference>
<sequence>MGEFMMIAALALIVIGPKDLPVAMRKLGQFIGKLRGMAAEFRASFDELARQSELDELRKEVEALRNSHRSVVSSINPLADSHVSQTMAEINQGLGQVSFAPPMSSQLDAERAAAEAAKAEVPALEAPPAEPAPVMTAKPKAPRKPRAKPAAAKAETKATDAAS</sequence>
<evidence type="ECO:0000256" key="2">
    <source>
        <dbReference type="ARBA" id="ARBA00022448"/>
    </source>
</evidence>
<reference evidence="10" key="1">
    <citation type="submission" date="2021-04" db="EMBL/GenBank/DDBJ databases">
        <title>The complete genome sequence of Caulobacter sp. S6.</title>
        <authorList>
            <person name="Tang Y."/>
            <person name="Ouyang W."/>
            <person name="Liu Q."/>
            <person name="Huang B."/>
            <person name="Guo Z."/>
            <person name="Lei P."/>
        </authorList>
    </citation>
    <scope>NUCLEOTIDE SEQUENCE</scope>
    <source>
        <strain evidence="10">S6</strain>
    </source>
</reference>
<keyword evidence="7" id="KW-0811">Translocation</keyword>
<gene>
    <name evidence="10" type="primary">tatB</name>
    <name evidence="10" type="ORF">KCG34_00430</name>
</gene>
<dbReference type="GO" id="GO:0016020">
    <property type="term" value="C:membrane"/>
    <property type="evidence" value="ECO:0007669"/>
    <property type="project" value="InterPro"/>
</dbReference>
<keyword evidence="4" id="KW-0812">Transmembrane</keyword>
<evidence type="ECO:0000256" key="9">
    <source>
        <dbReference type="SAM" id="MobiDB-lite"/>
    </source>
</evidence>
<evidence type="ECO:0000256" key="5">
    <source>
        <dbReference type="ARBA" id="ARBA00022927"/>
    </source>
</evidence>
<keyword evidence="6" id="KW-1133">Transmembrane helix</keyword>
<evidence type="ECO:0000256" key="4">
    <source>
        <dbReference type="ARBA" id="ARBA00022692"/>
    </source>
</evidence>
<accession>A0A975G4V7</accession>
<dbReference type="GO" id="GO:0008320">
    <property type="term" value="F:protein transmembrane transporter activity"/>
    <property type="evidence" value="ECO:0007669"/>
    <property type="project" value="InterPro"/>
</dbReference>
<keyword evidence="5" id="KW-0653">Protein transport</keyword>
<keyword evidence="2" id="KW-0813">Transport</keyword>
<evidence type="ECO:0000313" key="10">
    <source>
        <dbReference type="EMBL" id="QUD90622.1"/>
    </source>
</evidence>
<feature type="compositionally biased region" description="Low complexity" evidence="9">
    <location>
        <begin position="114"/>
        <end position="139"/>
    </location>
</feature>
<dbReference type="NCBIfam" id="TIGR01410">
    <property type="entry name" value="tatB"/>
    <property type="match status" value="1"/>
</dbReference>
<dbReference type="InterPro" id="IPR003369">
    <property type="entry name" value="TatA/B/E"/>
</dbReference>
<evidence type="ECO:0000256" key="1">
    <source>
        <dbReference type="ARBA" id="ARBA00004167"/>
    </source>
</evidence>
<keyword evidence="8" id="KW-0472">Membrane</keyword>
<dbReference type="Gene3D" id="1.20.5.3310">
    <property type="match status" value="1"/>
</dbReference>
<evidence type="ECO:0000256" key="3">
    <source>
        <dbReference type="ARBA" id="ARBA00022475"/>
    </source>
</evidence>
<keyword evidence="3" id="KW-1003">Cell membrane</keyword>